<evidence type="ECO:0000313" key="6">
    <source>
        <dbReference type="Proteomes" id="UP001186944"/>
    </source>
</evidence>
<dbReference type="SMART" id="SM00033">
    <property type="entry name" value="CH"/>
    <property type="match status" value="1"/>
</dbReference>
<evidence type="ECO:0000313" key="5">
    <source>
        <dbReference type="EMBL" id="KAK3103132.1"/>
    </source>
</evidence>
<dbReference type="EMBL" id="VSWD01000005">
    <property type="protein sequence ID" value="KAK3103132.1"/>
    <property type="molecule type" value="Genomic_DNA"/>
</dbReference>
<dbReference type="Gene3D" id="1.10.418.10">
    <property type="entry name" value="Calponin-like domain"/>
    <property type="match status" value="1"/>
</dbReference>
<evidence type="ECO:0000256" key="1">
    <source>
        <dbReference type="ARBA" id="ARBA00022737"/>
    </source>
</evidence>
<protein>
    <recommendedName>
        <fullName evidence="3">Calponin-homology (CH) domain-containing protein</fullName>
    </recommendedName>
</protein>
<dbReference type="GO" id="GO:0030036">
    <property type="term" value="P:actin cytoskeleton organization"/>
    <property type="evidence" value="ECO:0007669"/>
    <property type="project" value="InterPro"/>
</dbReference>
<dbReference type="PANTHER" id="PTHR38537">
    <property type="entry name" value="JITTERBUG, ISOFORM N"/>
    <property type="match status" value="1"/>
</dbReference>
<keyword evidence="1" id="KW-0677">Repeat</keyword>
<dbReference type="PROSITE" id="PS50021">
    <property type="entry name" value="CH"/>
    <property type="match status" value="1"/>
</dbReference>
<dbReference type="InterPro" id="IPR036872">
    <property type="entry name" value="CH_dom_sf"/>
</dbReference>
<dbReference type="EMBL" id="VSWD01000011">
    <property type="protein sequence ID" value="KAK3087552.1"/>
    <property type="molecule type" value="Genomic_DNA"/>
</dbReference>
<evidence type="ECO:0000256" key="2">
    <source>
        <dbReference type="ARBA" id="ARBA00023203"/>
    </source>
</evidence>
<dbReference type="PANTHER" id="PTHR38537:SF8">
    <property type="entry name" value="FILAMIN-A"/>
    <property type="match status" value="1"/>
</dbReference>
<gene>
    <name evidence="4" type="ORF">FSP39_007485</name>
    <name evidence="5" type="ORF">FSP39_016722</name>
</gene>
<dbReference type="AlphaFoldDB" id="A0AA89BLZ9"/>
<dbReference type="InterPro" id="IPR044801">
    <property type="entry name" value="Filamin"/>
</dbReference>
<evidence type="ECO:0000313" key="4">
    <source>
        <dbReference type="EMBL" id="KAK3087552.1"/>
    </source>
</evidence>
<name>A0AA89BLZ9_PINIB</name>
<evidence type="ECO:0000259" key="3">
    <source>
        <dbReference type="PROSITE" id="PS50021"/>
    </source>
</evidence>
<proteinExistence type="predicted"/>
<comment type="caution">
    <text evidence="4">The sequence shown here is derived from an EMBL/GenBank/DDBJ whole genome shotgun (WGS) entry which is preliminary data.</text>
</comment>
<dbReference type="InterPro" id="IPR001589">
    <property type="entry name" value="Actinin_actin-bd_CS"/>
</dbReference>
<accession>A0AA89BLZ9</accession>
<dbReference type="InterPro" id="IPR001715">
    <property type="entry name" value="CH_dom"/>
</dbReference>
<dbReference type="GO" id="GO:0051015">
    <property type="term" value="F:actin filament binding"/>
    <property type="evidence" value="ECO:0007669"/>
    <property type="project" value="InterPro"/>
</dbReference>
<dbReference type="Pfam" id="PF00307">
    <property type="entry name" value="CH"/>
    <property type="match status" value="1"/>
</dbReference>
<dbReference type="PROSITE" id="PS00019">
    <property type="entry name" value="ACTININ_1"/>
    <property type="match status" value="1"/>
</dbReference>
<feature type="domain" description="Calponin-homology (CH)" evidence="3">
    <location>
        <begin position="12"/>
        <end position="111"/>
    </location>
</feature>
<sequence length="111" mass="12941">MSSKHLDAEWKRIQKKVFTRWANEQLKSTNKSIADLQTDLGDGLCLIALAEILSGKEFKRYNGRPRVRNQKMENVEMFISFLTKDENIRLVNIGKFTCTQLNVFILKLHNL</sequence>
<organism evidence="4 6">
    <name type="scientific">Pinctada imbricata</name>
    <name type="common">Atlantic pearl-oyster</name>
    <name type="synonym">Pinctada martensii</name>
    <dbReference type="NCBI Taxonomy" id="66713"/>
    <lineage>
        <taxon>Eukaryota</taxon>
        <taxon>Metazoa</taxon>
        <taxon>Spiralia</taxon>
        <taxon>Lophotrochozoa</taxon>
        <taxon>Mollusca</taxon>
        <taxon>Bivalvia</taxon>
        <taxon>Autobranchia</taxon>
        <taxon>Pteriomorphia</taxon>
        <taxon>Pterioida</taxon>
        <taxon>Pterioidea</taxon>
        <taxon>Pteriidae</taxon>
        <taxon>Pinctada</taxon>
    </lineage>
</organism>
<dbReference type="Proteomes" id="UP001186944">
    <property type="component" value="Unassembled WGS sequence"/>
</dbReference>
<dbReference type="SUPFAM" id="SSF47576">
    <property type="entry name" value="Calponin-homology domain, CH-domain"/>
    <property type="match status" value="1"/>
</dbReference>
<keyword evidence="2" id="KW-0009">Actin-binding</keyword>
<keyword evidence="6" id="KW-1185">Reference proteome</keyword>
<reference evidence="4" key="1">
    <citation type="submission" date="2019-08" db="EMBL/GenBank/DDBJ databases">
        <title>The improved chromosome-level genome for the pearl oyster Pinctada fucata martensii using PacBio sequencing and Hi-C.</title>
        <authorList>
            <person name="Zheng Z."/>
        </authorList>
    </citation>
    <scope>NUCLEOTIDE SEQUENCE</scope>
    <source>
        <strain evidence="4">ZZ-2019</strain>
        <tissue evidence="4">Adductor muscle</tissue>
    </source>
</reference>